<evidence type="ECO:0000256" key="1">
    <source>
        <dbReference type="SAM" id="MobiDB-lite"/>
    </source>
</evidence>
<feature type="compositionally biased region" description="Polar residues" evidence="1">
    <location>
        <begin position="94"/>
        <end position="115"/>
    </location>
</feature>
<reference evidence="2 3" key="1">
    <citation type="submission" date="2020-04" db="EMBL/GenBank/DDBJ databases">
        <title>Perkinsus olseni comparative genomics.</title>
        <authorList>
            <person name="Bogema D.R."/>
        </authorList>
    </citation>
    <scope>NUCLEOTIDE SEQUENCE [LARGE SCALE GENOMIC DNA]</scope>
    <source>
        <strain evidence="2">00978-12</strain>
    </source>
</reference>
<feature type="compositionally biased region" description="Basic and acidic residues" evidence="1">
    <location>
        <begin position="124"/>
        <end position="134"/>
    </location>
</feature>
<dbReference type="AlphaFoldDB" id="A0A7J6NST8"/>
<gene>
    <name evidence="2" type="ORF">FOZ60_004689</name>
</gene>
<evidence type="ECO:0000313" key="3">
    <source>
        <dbReference type="Proteomes" id="UP000541610"/>
    </source>
</evidence>
<dbReference type="Proteomes" id="UP000541610">
    <property type="component" value="Unassembled WGS sequence"/>
</dbReference>
<feature type="compositionally biased region" description="Basic and acidic residues" evidence="1">
    <location>
        <begin position="28"/>
        <end position="45"/>
    </location>
</feature>
<organism evidence="2 3">
    <name type="scientific">Perkinsus olseni</name>
    <name type="common">Perkinsus atlanticus</name>
    <dbReference type="NCBI Taxonomy" id="32597"/>
    <lineage>
        <taxon>Eukaryota</taxon>
        <taxon>Sar</taxon>
        <taxon>Alveolata</taxon>
        <taxon>Perkinsozoa</taxon>
        <taxon>Perkinsea</taxon>
        <taxon>Perkinsida</taxon>
        <taxon>Perkinsidae</taxon>
        <taxon>Perkinsus</taxon>
    </lineage>
</organism>
<sequence length="415" mass="45455">MSAEDDDDGDKPQQQQEENENPSQTANRTDDSDAALDEKQIEETHVGGGEASQEAATDVEGEAAGDHSAPVVPSIKSSPLTSARDKPDSATGIGRSNENRSIAANGSSRTGSPPNSYRGALVPADRENGDDPRDNADIAAVVREAIDNYQSILAECPSDTRTAGHTRAVLNTLHRAAGELGMRPESNMYMDQSSSALVLASMLPLAGVPPTVDELKYNRAIADTFHFYALKNVYIPHNTVEGTFEVIEAAKHQLPFAGVWKMSKDLALVPHLVNREEVLECFRHACKGARCLAEQQFRTFLCNVARIGLSRPPHNVPIEDTMKELCRRYLVDGPQRMRRFGANVAPLRHQQGRLLGKGERGVHLLVVFGTARLTPLHYRQAKNQSWLMLEGYACSNRRRVAIDPDWLMVAGPSIC</sequence>
<comment type="caution">
    <text evidence="2">The sequence shown here is derived from an EMBL/GenBank/DDBJ whole genome shotgun (WGS) entry which is preliminary data.</text>
</comment>
<name>A0A7J6NST8_PEROL</name>
<evidence type="ECO:0000313" key="2">
    <source>
        <dbReference type="EMBL" id="KAF4686923.1"/>
    </source>
</evidence>
<protein>
    <submittedName>
        <fullName evidence="2">Uncharacterized protein</fullName>
    </submittedName>
</protein>
<dbReference type="OrthoDB" id="10548994at2759"/>
<dbReference type="EMBL" id="JABANP010000203">
    <property type="protein sequence ID" value="KAF4686923.1"/>
    <property type="molecule type" value="Genomic_DNA"/>
</dbReference>
<proteinExistence type="predicted"/>
<accession>A0A7J6NST8</accession>
<feature type="region of interest" description="Disordered" evidence="1">
    <location>
        <begin position="1"/>
        <end position="134"/>
    </location>
</feature>